<dbReference type="EMBL" id="SRYR01000009">
    <property type="protein sequence ID" value="TGY41151.1"/>
    <property type="molecule type" value="Genomic_DNA"/>
</dbReference>
<dbReference type="CDD" id="cd01542">
    <property type="entry name" value="PBP1_TreR-like"/>
    <property type="match status" value="1"/>
</dbReference>
<reference evidence="6 7" key="1">
    <citation type="submission" date="2019-04" db="EMBL/GenBank/DDBJ databases">
        <title>Microbes associate with the intestines of laboratory mice.</title>
        <authorList>
            <person name="Navarre W."/>
            <person name="Wong E."/>
            <person name="Huang K."/>
            <person name="Tropini C."/>
            <person name="Ng K."/>
            <person name="Yu B."/>
        </authorList>
    </citation>
    <scope>NUCLEOTIDE SEQUENCE [LARGE SCALE GENOMIC DNA]</scope>
    <source>
        <strain evidence="6 7">NM50_B9-20</strain>
    </source>
</reference>
<dbReference type="InterPro" id="IPR001761">
    <property type="entry name" value="Peripla_BP/Lac1_sug-bd_dom"/>
</dbReference>
<dbReference type="SMART" id="SM00354">
    <property type="entry name" value="HTH_LACI"/>
    <property type="match status" value="1"/>
</dbReference>
<evidence type="ECO:0000256" key="2">
    <source>
        <dbReference type="ARBA" id="ARBA00023125"/>
    </source>
</evidence>
<dbReference type="InterPro" id="IPR010982">
    <property type="entry name" value="Lambda_DNA-bd_dom_sf"/>
</dbReference>
<dbReference type="PROSITE" id="PS50932">
    <property type="entry name" value="HTH_LACI_2"/>
    <property type="match status" value="1"/>
</dbReference>
<comment type="caution">
    <text evidence="6">The sequence shown here is derived from an EMBL/GenBank/DDBJ whole genome shotgun (WGS) entry which is preliminary data.</text>
</comment>
<dbReference type="InterPro" id="IPR001387">
    <property type="entry name" value="Cro/C1-type_HTH"/>
</dbReference>
<dbReference type="CDD" id="cd01392">
    <property type="entry name" value="HTH_LacI"/>
    <property type="match status" value="1"/>
</dbReference>
<dbReference type="RefSeq" id="WP_136007727.1">
    <property type="nucleotide sequence ID" value="NZ_SRYR01000009.1"/>
</dbReference>
<dbReference type="Pfam" id="PF00356">
    <property type="entry name" value="LacI"/>
    <property type="match status" value="1"/>
</dbReference>
<dbReference type="SUPFAM" id="SSF47413">
    <property type="entry name" value="lambda repressor-like DNA-binding domains"/>
    <property type="match status" value="1"/>
</dbReference>
<evidence type="ECO:0000259" key="4">
    <source>
        <dbReference type="PROSITE" id="PS50932"/>
    </source>
</evidence>
<protein>
    <submittedName>
        <fullName evidence="6">LacI family transcriptional regulator</fullName>
    </submittedName>
</protein>
<evidence type="ECO:0000313" key="6">
    <source>
        <dbReference type="EMBL" id="TGY41151.1"/>
    </source>
</evidence>
<feature type="domain" description="HTH cro/C1-type" evidence="5">
    <location>
        <begin position="4"/>
        <end position="53"/>
    </location>
</feature>
<dbReference type="Pfam" id="PF00532">
    <property type="entry name" value="Peripla_BP_1"/>
    <property type="match status" value="1"/>
</dbReference>
<keyword evidence="2" id="KW-0238">DNA-binding</keyword>
<evidence type="ECO:0000256" key="3">
    <source>
        <dbReference type="ARBA" id="ARBA00023163"/>
    </source>
</evidence>
<keyword evidence="3" id="KW-0804">Transcription</keyword>
<keyword evidence="7" id="KW-1185">Reference proteome</keyword>
<proteinExistence type="predicted"/>
<dbReference type="PANTHER" id="PTHR30146:SF154">
    <property type="entry name" value="TRANSCRIPTION REGULATOR, MEMBER OF GALR FAMILY"/>
    <property type="match status" value="1"/>
</dbReference>
<evidence type="ECO:0000256" key="1">
    <source>
        <dbReference type="ARBA" id="ARBA00023015"/>
    </source>
</evidence>
<dbReference type="AlphaFoldDB" id="A0A4S2DJQ3"/>
<dbReference type="PROSITE" id="PS50943">
    <property type="entry name" value="HTH_CROC1"/>
    <property type="match status" value="1"/>
</dbReference>
<dbReference type="SUPFAM" id="SSF53822">
    <property type="entry name" value="Periplasmic binding protein-like I"/>
    <property type="match status" value="1"/>
</dbReference>
<dbReference type="PRINTS" id="PR00036">
    <property type="entry name" value="HTHLACI"/>
</dbReference>
<organism evidence="6 7">
    <name type="scientific">Clostridium sartagoforme</name>
    <dbReference type="NCBI Taxonomy" id="84031"/>
    <lineage>
        <taxon>Bacteria</taxon>
        <taxon>Bacillati</taxon>
        <taxon>Bacillota</taxon>
        <taxon>Clostridia</taxon>
        <taxon>Eubacteriales</taxon>
        <taxon>Clostridiaceae</taxon>
        <taxon>Clostridium</taxon>
    </lineage>
</organism>
<name>A0A4S2DJQ3_9CLOT</name>
<dbReference type="GO" id="GO:0003700">
    <property type="term" value="F:DNA-binding transcription factor activity"/>
    <property type="evidence" value="ECO:0007669"/>
    <property type="project" value="TreeGrafter"/>
</dbReference>
<dbReference type="Gene3D" id="1.10.260.40">
    <property type="entry name" value="lambda repressor-like DNA-binding domains"/>
    <property type="match status" value="1"/>
</dbReference>
<dbReference type="OrthoDB" id="3180992at2"/>
<dbReference type="InterPro" id="IPR028082">
    <property type="entry name" value="Peripla_BP_I"/>
</dbReference>
<dbReference type="InterPro" id="IPR000843">
    <property type="entry name" value="HTH_LacI"/>
</dbReference>
<dbReference type="GO" id="GO:0000976">
    <property type="term" value="F:transcription cis-regulatory region binding"/>
    <property type="evidence" value="ECO:0007669"/>
    <property type="project" value="TreeGrafter"/>
</dbReference>
<keyword evidence="1" id="KW-0805">Transcription regulation</keyword>
<dbReference type="Proteomes" id="UP000306888">
    <property type="component" value="Unassembled WGS sequence"/>
</dbReference>
<gene>
    <name evidence="6" type="ORF">E5347_13345</name>
</gene>
<sequence>MDNRNLTIKDIAEMAGVAKSTVSRYLNGGKISESTSKKIKAIIDEYNYEPNAFAQSLKAKRTKFVGIIAPCLDSVVTSRVIMSIDERLREKGYNSLILNTSLNKESEVENIENLSRLKVDGIILIATEITNKHKKAISKLKIPIIIVGQKYDKAISIINDDYNAGKVIGEYILKNGHKKVLYLGVEEDDEAVGIIRKKGVKESLLRDKNVIFKEITTSFSAERSEKIVNELINDLEETVIICATDKIALGALKAINKNNKRVPEDFSLVGFGGYDISTMITPSLTTIRFNNDEAGIISANTIINLIEEKEVENLHVIGFDFIKGESVKELVKQ</sequence>
<feature type="domain" description="HTH lacI-type" evidence="4">
    <location>
        <begin position="6"/>
        <end position="59"/>
    </location>
</feature>
<accession>A0A4S2DJQ3</accession>
<dbReference type="Gene3D" id="3.40.50.2300">
    <property type="match status" value="2"/>
</dbReference>
<dbReference type="PANTHER" id="PTHR30146">
    <property type="entry name" value="LACI-RELATED TRANSCRIPTIONAL REPRESSOR"/>
    <property type="match status" value="1"/>
</dbReference>
<evidence type="ECO:0000259" key="5">
    <source>
        <dbReference type="PROSITE" id="PS50943"/>
    </source>
</evidence>
<evidence type="ECO:0000313" key="7">
    <source>
        <dbReference type="Proteomes" id="UP000306888"/>
    </source>
</evidence>